<sequence>MERLLNKTPTIKKDNIETIRFNAIGAGELKHKNKATKEIDDRSKKERSTRALRSFKNPIKIKEKTITKEICTGLMGSN</sequence>
<accession>A0ABP6VKH6</accession>
<organism evidence="1 2">
    <name type="scientific">Zobellella aerophila</name>
    <dbReference type="NCBI Taxonomy" id="870480"/>
    <lineage>
        <taxon>Bacteria</taxon>
        <taxon>Pseudomonadati</taxon>
        <taxon>Pseudomonadota</taxon>
        <taxon>Gammaproteobacteria</taxon>
        <taxon>Aeromonadales</taxon>
        <taxon>Aeromonadaceae</taxon>
        <taxon>Zobellella</taxon>
    </lineage>
</organism>
<dbReference type="EMBL" id="BAABCX010000001">
    <property type="protein sequence ID" value="GAA3535767.1"/>
    <property type="molecule type" value="Genomic_DNA"/>
</dbReference>
<evidence type="ECO:0000313" key="1">
    <source>
        <dbReference type="EMBL" id="GAA3535767.1"/>
    </source>
</evidence>
<comment type="caution">
    <text evidence="1">The sequence shown here is derived from an EMBL/GenBank/DDBJ whole genome shotgun (WGS) entry which is preliminary data.</text>
</comment>
<keyword evidence="2" id="KW-1185">Reference proteome</keyword>
<reference evidence="2" key="1">
    <citation type="journal article" date="2019" name="Int. J. Syst. Evol. Microbiol.">
        <title>The Global Catalogue of Microorganisms (GCM) 10K type strain sequencing project: providing services to taxonomists for standard genome sequencing and annotation.</title>
        <authorList>
            <consortium name="The Broad Institute Genomics Platform"/>
            <consortium name="The Broad Institute Genome Sequencing Center for Infectious Disease"/>
            <person name="Wu L."/>
            <person name="Ma J."/>
        </authorList>
    </citation>
    <scope>NUCLEOTIDE SEQUENCE [LARGE SCALE GENOMIC DNA]</scope>
    <source>
        <strain evidence="2">JCM 17110</strain>
    </source>
</reference>
<name>A0ABP6VKH6_9GAMM</name>
<dbReference type="Proteomes" id="UP001500795">
    <property type="component" value="Unassembled WGS sequence"/>
</dbReference>
<evidence type="ECO:0000313" key="2">
    <source>
        <dbReference type="Proteomes" id="UP001500795"/>
    </source>
</evidence>
<proteinExistence type="predicted"/>
<gene>
    <name evidence="1" type="ORF">GCM10022394_14240</name>
</gene>
<protein>
    <submittedName>
        <fullName evidence="1">Uncharacterized protein</fullName>
    </submittedName>
</protein>